<keyword evidence="1" id="KW-0732">Signal</keyword>
<dbReference type="EMBL" id="QRUH01000013">
    <property type="protein sequence ID" value="RGR46586.1"/>
    <property type="molecule type" value="Genomic_DNA"/>
</dbReference>
<evidence type="ECO:0000256" key="1">
    <source>
        <dbReference type="SAM" id="SignalP"/>
    </source>
</evidence>
<protein>
    <submittedName>
        <fullName evidence="2">Uncharacterized protein</fullName>
    </submittedName>
</protein>
<comment type="caution">
    <text evidence="2">The sequence shown here is derived from an EMBL/GenBank/DDBJ whole genome shotgun (WGS) entry which is preliminary data.</text>
</comment>
<name>A0A412EMN0_9FIRM</name>
<dbReference type="Proteomes" id="UP000285839">
    <property type="component" value="Unassembled WGS sequence"/>
</dbReference>
<gene>
    <name evidence="2" type="ORF">DWY46_14325</name>
</gene>
<evidence type="ECO:0000313" key="3">
    <source>
        <dbReference type="Proteomes" id="UP000285839"/>
    </source>
</evidence>
<feature type="chain" id="PRO_5018979254" evidence="1">
    <location>
        <begin position="21"/>
        <end position="141"/>
    </location>
</feature>
<dbReference type="RefSeq" id="WP_118031594.1">
    <property type="nucleotide sequence ID" value="NZ_QRUH01000013.1"/>
</dbReference>
<organism evidence="2 3">
    <name type="scientific">Blautia obeum</name>
    <dbReference type="NCBI Taxonomy" id="40520"/>
    <lineage>
        <taxon>Bacteria</taxon>
        <taxon>Bacillati</taxon>
        <taxon>Bacillota</taxon>
        <taxon>Clostridia</taxon>
        <taxon>Lachnospirales</taxon>
        <taxon>Lachnospiraceae</taxon>
        <taxon>Blautia</taxon>
    </lineage>
</organism>
<proteinExistence type="predicted"/>
<dbReference type="AlphaFoldDB" id="A0A412EMN0"/>
<feature type="signal peptide" evidence="1">
    <location>
        <begin position="1"/>
        <end position="20"/>
    </location>
</feature>
<reference evidence="2 3" key="1">
    <citation type="submission" date="2018-08" db="EMBL/GenBank/DDBJ databases">
        <title>A genome reference for cultivated species of the human gut microbiota.</title>
        <authorList>
            <person name="Zou Y."/>
            <person name="Xue W."/>
            <person name="Luo G."/>
        </authorList>
    </citation>
    <scope>NUCLEOTIDE SEQUENCE [LARGE SCALE GENOMIC DNA]</scope>
    <source>
        <strain evidence="2 3">AF25-21</strain>
    </source>
</reference>
<evidence type="ECO:0000313" key="2">
    <source>
        <dbReference type="EMBL" id="RGR46586.1"/>
    </source>
</evidence>
<accession>A0A412EMN0</accession>
<sequence>MSCKNVCKLCNRLVISQAVAFTGGNLVITLPAGSYNNGEKYCIVVAQSIPEATTITAPVMIQIGTGTTLYPLENRCCAQVTACGVRTRTKYATRVATSATGGVFKMLGNPACSPSNNLTAINGTAPTTDTPVTQAVRKGAL</sequence>